<dbReference type="EMBL" id="CP021067">
    <property type="protein sequence ID" value="AWG29606.1"/>
    <property type="molecule type" value="Genomic_DNA"/>
</dbReference>
<dbReference type="AlphaFoldDB" id="A0AAD0ND01"/>
<accession>A0AAD0ND01</accession>
<organism evidence="1 2">
    <name type="scientific">Burkholderia cenocepacia</name>
    <dbReference type="NCBI Taxonomy" id="95486"/>
    <lineage>
        <taxon>Bacteria</taxon>
        <taxon>Pseudomonadati</taxon>
        <taxon>Pseudomonadota</taxon>
        <taxon>Betaproteobacteria</taxon>
        <taxon>Burkholderiales</taxon>
        <taxon>Burkholderiaceae</taxon>
        <taxon>Burkholderia</taxon>
        <taxon>Burkholderia cepacia complex</taxon>
    </lineage>
</organism>
<dbReference type="Proteomes" id="UP000244809">
    <property type="component" value="Chromosome 1"/>
</dbReference>
<protein>
    <submittedName>
        <fullName evidence="1">Uncharacterized protein</fullName>
    </submittedName>
</protein>
<evidence type="ECO:0000313" key="1">
    <source>
        <dbReference type="EMBL" id="AWG29606.1"/>
    </source>
</evidence>
<proteinExistence type="predicted"/>
<reference evidence="1 2" key="1">
    <citation type="submission" date="2017-04" db="EMBL/GenBank/DDBJ databases">
        <title>Complete genome sequence of Burkholderia cenocepacia PC184 Midwest clone.</title>
        <authorList>
            <person name="Mulks M.H."/>
            <person name="Cooper V.S."/>
        </authorList>
    </citation>
    <scope>NUCLEOTIDE SEQUENCE [LARGE SCALE GENOMIC DNA]</scope>
    <source>
        <strain evidence="1 2">PC184 Mulks</strain>
    </source>
</reference>
<evidence type="ECO:0000313" key="2">
    <source>
        <dbReference type="Proteomes" id="UP000244809"/>
    </source>
</evidence>
<sequence length="65" mass="7492">MRPRVKWQCNQNHAFIGLTPIVDDSGAEVEWPLMAELSQMICRGLFGLVQLYTYHPRQQQCACIV</sequence>
<name>A0AAD0ND01_9BURK</name>
<gene>
    <name evidence="1" type="ORF">B9Z07_12595</name>
</gene>